<keyword evidence="1" id="KW-0732">Signal</keyword>
<organism evidence="2 3">
    <name type="scientific">Psittacicella hinzii</name>
    <dbReference type="NCBI Taxonomy" id="2028575"/>
    <lineage>
        <taxon>Bacteria</taxon>
        <taxon>Pseudomonadati</taxon>
        <taxon>Pseudomonadota</taxon>
        <taxon>Gammaproteobacteria</taxon>
        <taxon>Pasteurellales</taxon>
        <taxon>Psittacicellaceae</taxon>
        <taxon>Psittacicella</taxon>
    </lineage>
</organism>
<reference evidence="2 3" key="1">
    <citation type="submission" date="2017-08" db="EMBL/GenBank/DDBJ databases">
        <title>Reclassification of Bisgaard taxon 37 and 44.</title>
        <authorList>
            <person name="Christensen H."/>
        </authorList>
    </citation>
    <scope>NUCLEOTIDE SEQUENCE [LARGE SCALE GENOMIC DNA]</scope>
    <source>
        <strain evidence="2 3">111</strain>
    </source>
</reference>
<sequence>MLNKALTLTALLCCFGMFDSAQAKVNPVDKYSDKLKAIVANNPELLNLSTDFVVNKLLQRHQGQTITFAIYNHLLLTNFYQPLNTDYTLTRAGYDSISIDNYLKVVATCQQMKKDLPTKEAVDLDKKYKLICSKATIIYMLSGATDDYVRAYGLRALTYNQETNQKLVNKDELDFKPDLPSYSYLVEQGILPRLREQFRIVVTLEGEPSTNANADASSTKK</sequence>
<feature type="chain" id="PRO_5017455330" description="DUF4919 domain-containing protein" evidence="1">
    <location>
        <begin position="24"/>
        <end position="221"/>
    </location>
</feature>
<keyword evidence="3" id="KW-1185">Reference proteome</keyword>
<gene>
    <name evidence="2" type="ORF">CKF58_03465</name>
</gene>
<proteinExistence type="predicted"/>
<evidence type="ECO:0000256" key="1">
    <source>
        <dbReference type="SAM" id="SignalP"/>
    </source>
</evidence>
<comment type="caution">
    <text evidence="2">The sequence shown here is derived from an EMBL/GenBank/DDBJ whole genome shotgun (WGS) entry which is preliminary data.</text>
</comment>
<dbReference type="RefSeq" id="WP_147397205.1">
    <property type="nucleotide sequence ID" value="NZ_JBHSSP010000009.1"/>
</dbReference>
<protein>
    <recommendedName>
        <fullName evidence="4">DUF4919 domain-containing protein</fullName>
    </recommendedName>
</protein>
<feature type="signal peptide" evidence="1">
    <location>
        <begin position="1"/>
        <end position="23"/>
    </location>
</feature>
<evidence type="ECO:0000313" key="3">
    <source>
        <dbReference type="Proteomes" id="UP000265916"/>
    </source>
</evidence>
<name>A0A3A1YND4_9GAMM</name>
<evidence type="ECO:0008006" key="4">
    <source>
        <dbReference type="Google" id="ProtNLM"/>
    </source>
</evidence>
<dbReference type="Proteomes" id="UP000265916">
    <property type="component" value="Unassembled WGS sequence"/>
</dbReference>
<dbReference type="OrthoDB" id="5679243at2"/>
<evidence type="ECO:0000313" key="2">
    <source>
        <dbReference type="EMBL" id="RIY38748.1"/>
    </source>
</evidence>
<dbReference type="EMBL" id="NRJG01000054">
    <property type="protein sequence ID" value="RIY38748.1"/>
    <property type="molecule type" value="Genomic_DNA"/>
</dbReference>
<accession>A0A3A1YND4</accession>
<dbReference type="AlphaFoldDB" id="A0A3A1YND4"/>